<protein>
    <submittedName>
        <fullName evidence="2">Photosystem I assembly protein Ycf4</fullName>
    </submittedName>
</protein>
<dbReference type="WBParaSite" id="Csp11.Scaffold566.g4084.t1">
    <property type="protein sequence ID" value="Csp11.Scaffold566.g4084.t1"/>
    <property type="gene ID" value="Csp11.Scaffold566.g4084"/>
</dbReference>
<dbReference type="AlphaFoldDB" id="A0A1I7TAP3"/>
<reference evidence="2" key="1">
    <citation type="submission" date="2016-11" db="UniProtKB">
        <authorList>
            <consortium name="WormBaseParasite"/>
        </authorList>
    </citation>
    <scope>IDENTIFICATION</scope>
</reference>
<dbReference type="Proteomes" id="UP000095282">
    <property type="component" value="Unplaced"/>
</dbReference>
<keyword evidence="1" id="KW-1185">Reference proteome</keyword>
<proteinExistence type="predicted"/>
<evidence type="ECO:0000313" key="2">
    <source>
        <dbReference type="WBParaSite" id="Csp11.Scaffold566.g4084.t1"/>
    </source>
</evidence>
<accession>A0A1I7TAP3</accession>
<organism evidence="1 2">
    <name type="scientific">Caenorhabditis tropicalis</name>
    <dbReference type="NCBI Taxonomy" id="1561998"/>
    <lineage>
        <taxon>Eukaryota</taxon>
        <taxon>Metazoa</taxon>
        <taxon>Ecdysozoa</taxon>
        <taxon>Nematoda</taxon>
        <taxon>Chromadorea</taxon>
        <taxon>Rhabditida</taxon>
        <taxon>Rhabditina</taxon>
        <taxon>Rhabditomorpha</taxon>
        <taxon>Rhabditoidea</taxon>
        <taxon>Rhabditidae</taxon>
        <taxon>Peloderinae</taxon>
        <taxon>Caenorhabditis</taxon>
    </lineage>
</organism>
<name>A0A1I7TAP3_9PELO</name>
<sequence length="149" mass="17333">MFFLSLNRCLCFVSMRWNERLFEKYHLVFPIGFSVFFSISGAIGIIETSEVERIYVESFGFIDTGLPIFGYRKILNGLYEYIIQAGFPPTSSKRDWLEGLAISNYFPEMILPFSLIIDSIDFAKLKRRLKRKSPELKRNDIPLSTVQNP</sequence>
<evidence type="ECO:0000313" key="1">
    <source>
        <dbReference type="Proteomes" id="UP000095282"/>
    </source>
</evidence>